<dbReference type="InterPro" id="IPR002589">
    <property type="entry name" value="Macro_dom"/>
</dbReference>
<dbReference type="Proteomes" id="UP001183643">
    <property type="component" value="Unassembled WGS sequence"/>
</dbReference>
<evidence type="ECO:0000313" key="2">
    <source>
        <dbReference type="EMBL" id="MDR7277781.1"/>
    </source>
</evidence>
<accession>A0AAE4CAP0</accession>
<keyword evidence="3" id="KW-1185">Reference proteome</keyword>
<dbReference type="PROSITE" id="PS51154">
    <property type="entry name" value="MACRO"/>
    <property type="match status" value="1"/>
</dbReference>
<dbReference type="EMBL" id="JAVDYB010000001">
    <property type="protein sequence ID" value="MDR7277781.1"/>
    <property type="molecule type" value="Genomic_DNA"/>
</dbReference>
<dbReference type="SUPFAM" id="SSF52949">
    <property type="entry name" value="Macro domain-like"/>
    <property type="match status" value="1"/>
</dbReference>
<reference evidence="2" key="1">
    <citation type="submission" date="2023-07" db="EMBL/GenBank/DDBJ databases">
        <title>Sequencing the genomes of 1000 actinobacteria strains.</title>
        <authorList>
            <person name="Klenk H.-P."/>
        </authorList>
    </citation>
    <scope>NUCLEOTIDE SEQUENCE</scope>
    <source>
        <strain evidence="2">DSM 44707</strain>
    </source>
</reference>
<dbReference type="Gene3D" id="3.40.220.10">
    <property type="entry name" value="Leucine Aminopeptidase, subunit E, domain 1"/>
    <property type="match status" value="1"/>
</dbReference>
<protein>
    <submittedName>
        <fullName evidence="2">O-acetyl-ADP-ribose deacetylase (Regulator of RNase III)</fullName>
    </submittedName>
</protein>
<evidence type="ECO:0000313" key="3">
    <source>
        <dbReference type="Proteomes" id="UP001183643"/>
    </source>
</evidence>
<proteinExistence type="predicted"/>
<dbReference type="Pfam" id="PF01661">
    <property type="entry name" value="Macro"/>
    <property type="match status" value="1"/>
</dbReference>
<evidence type="ECO:0000259" key="1">
    <source>
        <dbReference type="PROSITE" id="PS51154"/>
    </source>
</evidence>
<dbReference type="RefSeq" id="WP_310370278.1">
    <property type="nucleotide sequence ID" value="NZ_JAVDYB010000001.1"/>
</dbReference>
<comment type="caution">
    <text evidence="2">The sequence shown here is derived from an EMBL/GenBank/DDBJ whole genome shotgun (WGS) entry which is preliminary data.</text>
</comment>
<dbReference type="AlphaFoldDB" id="A0AAE4CAP0"/>
<feature type="domain" description="Macro" evidence="1">
    <location>
        <begin position="124"/>
        <end position="331"/>
    </location>
</feature>
<organism evidence="2 3">
    <name type="scientific">Catenuloplanes atrovinosus</name>
    <dbReference type="NCBI Taxonomy" id="137266"/>
    <lineage>
        <taxon>Bacteria</taxon>
        <taxon>Bacillati</taxon>
        <taxon>Actinomycetota</taxon>
        <taxon>Actinomycetes</taxon>
        <taxon>Micromonosporales</taxon>
        <taxon>Micromonosporaceae</taxon>
        <taxon>Catenuloplanes</taxon>
    </lineage>
</organism>
<name>A0AAE4CAP0_9ACTN</name>
<dbReference type="InterPro" id="IPR043472">
    <property type="entry name" value="Macro_dom-like"/>
</dbReference>
<sequence>MISTGGAESAGADTLGDFCRRLDLLREEAGLTKAYLAAHNDIPVGRARLFEILNGRIVAPPRWEIVRAIVGVCLAATHGQDSELRSELLNRWRREHARLWAARSRGGNGGIHPGKLPEQRIFTQEVVSDVDGRTRTVGVVTGDICDVRCAEVWVNSENTEMMMARFIDFSVSAVIRYLGARHDDLGRIVDDVIADELDAKVAGRRPVPAGSVIVTGSGELAVRNNVRYIAHAAAVSAEPGLGSRPISDIGRCVPAVMRRVEELKERDLTVLFPLLGTGGAGGDRREIAVRLVAAAREYLRFTTSAAVSGILFLAYSGLDLAACQTAFRTAGIGLGR</sequence>
<gene>
    <name evidence="2" type="ORF">J2S41_004559</name>
</gene>